<reference evidence="2" key="1">
    <citation type="submission" date="2020-06" db="EMBL/GenBank/DDBJ databases">
        <title>Unique genomic features of the anaerobic methanotrophic archaea.</title>
        <authorList>
            <person name="Chadwick G.L."/>
            <person name="Skennerton C.T."/>
            <person name="Laso-Perez R."/>
            <person name="Leu A.O."/>
            <person name="Speth D.R."/>
            <person name="Yu H."/>
            <person name="Morgan-Lang C."/>
            <person name="Hatzenpichler R."/>
            <person name="Goudeau D."/>
            <person name="Malmstrom R."/>
            <person name="Brazelton W.J."/>
            <person name="Woyke T."/>
            <person name="Hallam S.J."/>
            <person name="Tyson G.W."/>
            <person name="Wegener G."/>
            <person name="Boetius A."/>
            <person name="Orphan V."/>
        </authorList>
    </citation>
    <scope>NUCLEOTIDE SEQUENCE</scope>
</reference>
<dbReference type="AlphaFoldDB" id="A0A7G9YME6"/>
<feature type="coiled-coil region" evidence="1">
    <location>
        <begin position="73"/>
        <end position="100"/>
    </location>
</feature>
<accession>A0A7G9YME6</accession>
<evidence type="ECO:0000256" key="1">
    <source>
        <dbReference type="SAM" id="Coils"/>
    </source>
</evidence>
<proteinExistence type="predicted"/>
<sequence>MTSNTQKLNEVLFNTWDELLKSDLKGNKGYFEKELNDLRNGLSKKNPSLNKLNRGLEKLLDNGFFRESVGGCYKKHQQKLAEIRKELRDIITQKKKFKKDFRNGYYEFFMFLSGAENCAPNPESAPSRIVLDDFTEHYSNEVFLNNFCIPPLKNAVDDIYDEVTSEAFLDKYLEELYGKLSRELKLEIYSVERINGLLKEILIELLKKGFVKKDLSLNSTSKSQTPSLDSQLQKLDDMIRGSTSKWAVIVSMDNIEFKGVNEYKIGKVEFYDKNAYDCSKLIDAISTLPYKTEEVKNKDKSRIINFFKDKIIVEIEVNAYGINGAEEKGFLEISKVIDGLSLWEGDVMIQEPKFEKIYEFILLNRESGKLFLRWNRDPRHVWKVKLDETTKDFLKDFDPIFNKSYNAFTELEKSVANALHWYRKGNMSVYSSDKFLDYIIALESLLTTEEDGRSGKQKIISDRAIDAIWILDEYRKTFESRIRKMYDHRSEIVHEASIEVPNLENETEELGNITRRVICGVASKLDKCDTLKQFLKLNAEEINNKRDHELENARKLGLKIDKTIKGEGQLKKKSGEYVGKIDFEFRIKDDEKFVTIEGNIYGFEGIKGSPLSLSLSDEFGIEGKLDNVEGKLVVKEMGLYDTIFGLFDIAHKKQMRFRVFSFDIIKPSRQL</sequence>
<name>A0A7G9YME6_9EURY</name>
<dbReference type="EMBL" id="MT631373">
    <property type="protein sequence ID" value="QNO49180.1"/>
    <property type="molecule type" value="Genomic_DNA"/>
</dbReference>
<evidence type="ECO:0000313" key="2">
    <source>
        <dbReference type="EMBL" id="QNO49180.1"/>
    </source>
</evidence>
<organism evidence="2">
    <name type="scientific">Candidatus Methanogaster sp. ANME-2c ERB4</name>
    <dbReference type="NCBI Taxonomy" id="2759911"/>
    <lineage>
        <taxon>Archaea</taxon>
        <taxon>Methanobacteriati</taxon>
        <taxon>Methanobacteriota</taxon>
        <taxon>Stenosarchaea group</taxon>
        <taxon>Methanomicrobia</taxon>
        <taxon>Methanosarcinales</taxon>
        <taxon>ANME-2 cluster</taxon>
        <taxon>Candidatus Methanogasteraceae</taxon>
        <taxon>Candidatus Methanogaster</taxon>
    </lineage>
</organism>
<gene>
    <name evidence="2" type="ORF">CDCKMDEO_00025</name>
</gene>
<protein>
    <submittedName>
        <fullName evidence="2">Uncharacterized protein</fullName>
    </submittedName>
</protein>
<keyword evidence="1" id="KW-0175">Coiled coil</keyword>